<reference evidence="1" key="1">
    <citation type="journal article" date="2021" name="Proc. Natl. Acad. Sci. U.S.A.">
        <title>A Catalog of Tens of Thousands of Viruses from Human Metagenomes Reveals Hidden Associations with Chronic Diseases.</title>
        <authorList>
            <person name="Tisza M.J."/>
            <person name="Buck C.B."/>
        </authorList>
    </citation>
    <scope>NUCLEOTIDE SEQUENCE</scope>
    <source>
        <strain evidence="1">CtLNL10</strain>
    </source>
</reference>
<organism evidence="1">
    <name type="scientific">Siphoviridae sp. ctLNL10</name>
    <dbReference type="NCBI Taxonomy" id="2825453"/>
    <lineage>
        <taxon>Viruses</taxon>
        <taxon>Duplodnaviria</taxon>
        <taxon>Heunggongvirae</taxon>
        <taxon>Uroviricota</taxon>
        <taxon>Caudoviricetes</taxon>
    </lineage>
</organism>
<proteinExistence type="predicted"/>
<accession>A0A8S5Q5P6</accession>
<sequence>MIRKDVEQMAKFTVEVNLDWLDEETTIDEEIKEEVIRGAKDYLLEKTTDEIQKKLDAEIGKKLVEASEKVEEIVDGFLETVTTDNISKLKIAEKKSDWSNEVIMTPIGDYIGKRFESFCNEKRYNKNFELASYNSDKKYSMTQASIIKYLDETLSKQVETIVKNAQKNAEQEIVKTLEQTLMQNLAEETVKKMNIPQVLQNLQERYTEIEKQGD</sequence>
<evidence type="ECO:0000313" key="1">
    <source>
        <dbReference type="EMBL" id="DAE13852.1"/>
    </source>
</evidence>
<name>A0A8S5Q5P6_9CAUD</name>
<dbReference type="EMBL" id="BK015570">
    <property type="protein sequence ID" value="DAE13852.1"/>
    <property type="molecule type" value="Genomic_DNA"/>
</dbReference>
<protein>
    <submittedName>
        <fullName evidence="1">Uncharacterized protein</fullName>
    </submittedName>
</protein>